<dbReference type="KEGG" id="tro:trd_1185"/>
<dbReference type="SMART" id="SM00448">
    <property type="entry name" value="REC"/>
    <property type="match status" value="1"/>
</dbReference>
<dbReference type="InterPro" id="IPR016032">
    <property type="entry name" value="Sig_transdc_resp-reg_C-effctor"/>
</dbReference>
<keyword evidence="4" id="KW-0804">Transcription</keyword>
<feature type="domain" description="Response regulatory" evidence="8">
    <location>
        <begin position="33"/>
        <end position="149"/>
    </location>
</feature>
<dbReference type="PROSITE" id="PS50110">
    <property type="entry name" value="RESPONSE_REGULATORY"/>
    <property type="match status" value="1"/>
</dbReference>
<protein>
    <submittedName>
        <fullName evidence="9">Nitrate/nitrite response regulator protein</fullName>
    </submittedName>
</protein>
<dbReference type="InterPro" id="IPR000792">
    <property type="entry name" value="Tscrpt_reg_LuxR_C"/>
</dbReference>
<dbReference type="EMBL" id="CP001275">
    <property type="protein sequence ID" value="ACM06029.1"/>
    <property type="molecule type" value="Genomic_DNA"/>
</dbReference>
<dbReference type="PROSITE" id="PS50043">
    <property type="entry name" value="HTH_LUXR_2"/>
    <property type="match status" value="1"/>
</dbReference>
<feature type="modified residue" description="4-aspartylphosphate" evidence="5">
    <location>
        <position position="84"/>
    </location>
</feature>
<dbReference type="STRING" id="309801.trd_1185"/>
<dbReference type="InterPro" id="IPR058245">
    <property type="entry name" value="NreC/VraR/RcsB-like_REC"/>
</dbReference>
<evidence type="ECO:0000313" key="10">
    <source>
        <dbReference type="Proteomes" id="UP000000447"/>
    </source>
</evidence>
<evidence type="ECO:0000256" key="4">
    <source>
        <dbReference type="ARBA" id="ARBA00023163"/>
    </source>
</evidence>
<sequence length="261" mass="28557">MSPGETISEISGNRRGGKTMRGNGIGQRRAPVKVLVVDDHPLFRFAVRQFLDRHERFRVVAEAASAHEAVQQAELHRPDLALVDLRLPGINGLQVTRLLKRQNGKLPVVLLSADENESWLLGALQVGAAAFLAKDSEPREMLAVLEAVVAGEDRLPQQILDRPHLARRVLGELQRYVVGEAGLESPDAVLTVRELQVLDCVAQGMSNKEIAEALFITEQTVKNHMTSILRKLGAQDRVDVILAAVRQGWVAITPSRSAASA</sequence>
<dbReference type="Pfam" id="PF00072">
    <property type="entry name" value="Response_reg"/>
    <property type="match status" value="1"/>
</dbReference>
<gene>
    <name evidence="9" type="ordered locus">trd_1185</name>
</gene>
<evidence type="ECO:0000256" key="5">
    <source>
        <dbReference type="PROSITE-ProRule" id="PRU00169"/>
    </source>
</evidence>
<dbReference type="CDD" id="cd06170">
    <property type="entry name" value="LuxR_C_like"/>
    <property type="match status" value="1"/>
</dbReference>
<dbReference type="HOGENOM" id="CLU_000445_90_10_0"/>
<organism evidence="9 10">
    <name type="scientific">Thermomicrobium roseum (strain ATCC 27502 / DSM 5159 / P-2)</name>
    <dbReference type="NCBI Taxonomy" id="309801"/>
    <lineage>
        <taxon>Bacteria</taxon>
        <taxon>Pseudomonadati</taxon>
        <taxon>Thermomicrobiota</taxon>
        <taxon>Thermomicrobia</taxon>
        <taxon>Thermomicrobiales</taxon>
        <taxon>Thermomicrobiaceae</taxon>
        <taxon>Thermomicrobium</taxon>
    </lineage>
</organism>
<evidence type="ECO:0000259" key="7">
    <source>
        <dbReference type="PROSITE" id="PS50043"/>
    </source>
</evidence>
<dbReference type="SMART" id="SM00421">
    <property type="entry name" value="HTH_LUXR"/>
    <property type="match status" value="1"/>
</dbReference>
<dbReference type="SUPFAM" id="SSF52172">
    <property type="entry name" value="CheY-like"/>
    <property type="match status" value="1"/>
</dbReference>
<evidence type="ECO:0000256" key="2">
    <source>
        <dbReference type="ARBA" id="ARBA00023015"/>
    </source>
</evidence>
<dbReference type="GO" id="GO:0003677">
    <property type="term" value="F:DNA binding"/>
    <property type="evidence" value="ECO:0007669"/>
    <property type="project" value="UniProtKB-KW"/>
</dbReference>
<dbReference type="CDD" id="cd17535">
    <property type="entry name" value="REC_NarL-like"/>
    <property type="match status" value="1"/>
</dbReference>
<dbReference type="Proteomes" id="UP000000447">
    <property type="component" value="Chromosome"/>
</dbReference>
<dbReference type="SUPFAM" id="SSF46894">
    <property type="entry name" value="C-terminal effector domain of the bipartite response regulators"/>
    <property type="match status" value="1"/>
</dbReference>
<evidence type="ECO:0000256" key="1">
    <source>
        <dbReference type="ARBA" id="ARBA00022553"/>
    </source>
</evidence>
<evidence type="ECO:0000256" key="6">
    <source>
        <dbReference type="SAM" id="MobiDB-lite"/>
    </source>
</evidence>
<dbReference type="Pfam" id="PF00196">
    <property type="entry name" value="GerE"/>
    <property type="match status" value="1"/>
</dbReference>
<dbReference type="PANTHER" id="PTHR43214">
    <property type="entry name" value="TWO-COMPONENT RESPONSE REGULATOR"/>
    <property type="match status" value="1"/>
</dbReference>
<name>B9L0W5_THERP</name>
<dbReference type="PANTHER" id="PTHR43214:SF24">
    <property type="entry name" value="TRANSCRIPTIONAL REGULATORY PROTEIN NARL-RELATED"/>
    <property type="match status" value="1"/>
</dbReference>
<dbReference type="GO" id="GO:0000160">
    <property type="term" value="P:phosphorelay signal transduction system"/>
    <property type="evidence" value="ECO:0007669"/>
    <property type="project" value="InterPro"/>
</dbReference>
<dbReference type="AlphaFoldDB" id="B9L0W5"/>
<dbReference type="InterPro" id="IPR039420">
    <property type="entry name" value="WalR-like"/>
</dbReference>
<evidence type="ECO:0000313" key="9">
    <source>
        <dbReference type="EMBL" id="ACM06029.1"/>
    </source>
</evidence>
<evidence type="ECO:0000259" key="8">
    <source>
        <dbReference type="PROSITE" id="PS50110"/>
    </source>
</evidence>
<dbReference type="Gene3D" id="3.40.50.2300">
    <property type="match status" value="1"/>
</dbReference>
<proteinExistence type="predicted"/>
<feature type="domain" description="HTH luxR-type" evidence="7">
    <location>
        <begin position="183"/>
        <end position="248"/>
    </location>
</feature>
<keyword evidence="1 5" id="KW-0597">Phosphoprotein</keyword>
<keyword evidence="10" id="KW-1185">Reference proteome</keyword>
<dbReference type="InterPro" id="IPR001789">
    <property type="entry name" value="Sig_transdc_resp-reg_receiver"/>
</dbReference>
<keyword evidence="2" id="KW-0805">Transcription regulation</keyword>
<dbReference type="GO" id="GO:0006355">
    <property type="term" value="P:regulation of DNA-templated transcription"/>
    <property type="evidence" value="ECO:0007669"/>
    <property type="project" value="InterPro"/>
</dbReference>
<dbReference type="PROSITE" id="PS00622">
    <property type="entry name" value="HTH_LUXR_1"/>
    <property type="match status" value="1"/>
</dbReference>
<reference evidence="9 10" key="1">
    <citation type="journal article" date="2009" name="PLoS ONE">
        <title>Complete genome sequence of the aerobic CO-oxidizing thermophile Thermomicrobium roseum.</title>
        <authorList>
            <person name="Wu D."/>
            <person name="Raymond J."/>
            <person name="Wu M."/>
            <person name="Chatterji S."/>
            <person name="Ren Q."/>
            <person name="Graham J.E."/>
            <person name="Bryant D.A."/>
            <person name="Robb F."/>
            <person name="Colman A."/>
            <person name="Tallon L.J."/>
            <person name="Badger J.H."/>
            <person name="Madupu R."/>
            <person name="Ward N.L."/>
            <person name="Eisen J.A."/>
        </authorList>
    </citation>
    <scope>NUCLEOTIDE SEQUENCE [LARGE SCALE GENOMIC DNA]</scope>
    <source>
        <strain evidence="10">ATCC 27502 / DSM 5159 / P-2</strain>
    </source>
</reference>
<dbReference type="eggNOG" id="COG2197">
    <property type="taxonomic scope" value="Bacteria"/>
</dbReference>
<feature type="region of interest" description="Disordered" evidence="6">
    <location>
        <begin position="1"/>
        <end position="24"/>
    </location>
</feature>
<dbReference type="PRINTS" id="PR00038">
    <property type="entry name" value="HTHLUXR"/>
</dbReference>
<accession>B9L0W5</accession>
<evidence type="ECO:0000256" key="3">
    <source>
        <dbReference type="ARBA" id="ARBA00023125"/>
    </source>
</evidence>
<keyword evidence="3" id="KW-0238">DNA-binding</keyword>
<dbReference type="InterPro" id="IPR011006">
    <property type="entry name" value="CheY-like_superfamily"/>
</dbReference>